<evidence type="ECO:0000259" key="3">
    <source>
        <dbReference type="PROSITE" id="PS50933"/>
    </source>
</evidence>
<evidence type="ECO:0000256" key="2">
    <source>
        <dbReference type="SAM" id="Phobius"/>
    </source>
</evidence>
<keyword evidence="4" id="KW-0282">Flagellum</keyword>
<protein>
    <submittedName>
        <fullName evidence="4">Flagellin-like protein</fullName>
    </submittedName>
</protein>
<dbReference type="AlphaFoldDB" id="A0A8T4GWA2"/>
<feature type="transmembrane region" description="Helical" evidence="2">
    <location>
        <begin position="12"/>
        <end position="38"/>
    </location>
</feature>
<dbReference type="InterPro" id="IPR055732">
    <property type="entry name" value="DUF7308"/>
</dbReference>
<dbReference type="PROSITE" id="PS50933">
    <property type="entry name" value="CHRD"/>
    <property type="match status" value="1"/>
</dbReference>
<dbReference type="EMBL" id="JAGGLC010000002">
    <property type="protein sequence ID" value="MBP1986730.1"/>
    <property type="molecule type" value="Genomic_DNA"/>
</dbReference>
<keyword evidence="4" id="KW-0969">Cilium</keyword>
<dbReference type="Pfam" id="PF23985">
    <property type="entry name" value="DUF7308"/>
    <property type="match status" value="1"/>
</dbReference>
<name>A0A8T4GWA2_9EURY</name>
<dbReference type="Pfam" id="PF23960">
    <property type="entry name" value="DUF7289"/>
    <property type="match status" value="1"/>
</dbReference>
<dbReference type="InterPro" id="IPR010895">
    <property type="entry name" value="CHRD"/>
</dbReference>
<evidence type="ECO:0000313" key="4">
    <source>
        <dbReference type="EMBL" id="MBP1986730.1"/>
    </source>
</evidence>
<feature type="region of interest" description="Disordered" evidence="1">
    <location>
        <begin position="408"/>
        <end position="429"/>
    </location>
</feature>
<keyword evidence="2" id="KW-0812">Transmembrane</keyword>
<comment type="caution">
    <text evidence="4">The sequence shown here is derived from an EMBL/GenBank/DDBJ whole genome shotgun (WGS) entry which is preliminary data.</text>
</comment>
<evidence type="ECO:0000313" key="5">
    <source>
        <dbReference type="Proteomes" id="UP000823736"/>
    </source>
</evidence>
<keyword evidence="2" id="KW-1133">Transmembrane helix</keyword>
<accession>A0A8T4GWA2</accession>
<keyword evidence="4" id="KW-0966">Cell projection</keyword>
<reference evidence="4" key="1">
    <citation type="submission" date="2021-03" db="EMBL/GenBank/DDBJ databases">
        <title>Genomic Encyclopedia of Type Strains, Phase IV (KMG-IV): sequencing the most valuable type-strain genomes for metagenomic binning, comparative biology and taxonomic classification.</title>
        <authorList>
            <person name="Goeker M."/>
        </authorList>
    </citation>
    <scope>NUCLEOTIDE SEQUENCE</scope>
    <source>
        <strain evidence="4">DSM 26232</strain>
    </source>
</reference>
<dbReference type="RefSeq" id="WP_209491014.1">
    <property type="nucleotide sequence ID" value="NZ_JAGGLC010000002.1"/>
</dbReference>
<sequence>MRPDSVRGQSSVVGVVLLLGITIIGTGAIVTIGAQAFADTERTATISQAEHSLTQFDSKAAVVALGESHSQRVDLGSSGRGKFVSETDSGWMRVVHHNATGTGDNETIYNATLGSVSYRNEDVEVGYQGGGVWERRGNGSVMRSPPEFNYRGATLTLPVVRVTSDQQAAGRTTAIVTQANESRRLFPNETTDGNETWDDEGAPYGDNTTYANPVTSGNVTVTVQSRFYQGWAEFFRTRTTGDVTVDHGNEMATVELVTADTVGEFALADAMDENGVTARGQAPEHSLTDFNVTFVSDGGNDFNNHYTGFYAESGPHRFEYVVHVPQGNPSNLELRMFYRNTDTGAQHEWVKSSIPIDSRPIRLEERSGETHLIVNLTAGNATDGVNLTYKDTTPGETYYNWSGNASSQAEFNHTDEDGEDSTFETGNETTTYHLSRHYIALLGEEFTINARSSTGGSGNGAQLDLDASRGNLDYESRQGGTYITYLHITENEVEVELE</sequence>
<feature type="domain" description="CHRD" evidence="3">
    <location>
        <begin position="434"/>
        <end position="498"/>
    </location>
</feature>
<evidence type="ECO:0000256" key="1">
    <source>
        <dbReference type="SAM" id="MobiDB-lite"/>
    </source>
</evidence>
<keyword evidence="5" id="KW-1185">Reference proteome</keyword>
<proteinExistence type="predicted"/>
<dbReference type="OrthoDB" id="148042at2157"/>
<dbReference type="InterPro" id="IPR055713">
    <property type="entry name" value="DUF7289"/>
</dbReference>
<keyword evidence="2" id="KW-0472">Membrane</keyword>
<dbReference type="Proteomes" id="UP000823736">
    <property type="component" value="Unassembled WGS sequence"/>
</dbReference>
<organism evidence="4 5">
    <name type="scientific">Halolamina salifodinae</name>
    <dbReference type="NCBI Taxonomy" id="1202767"/>
    <lineage>
        <taxon>Archaea</taxon>
        <taxon>Methanobacteriati</taxon>
        <taxon>Methanobacteriota</taxon>
        <taxon>Stenosarchaea group</taxon>
        <taxon>Halobacteria</taxon>
        <taxon>Halobacteriales</taxon>
        <taxon>Haloferacaceae</taxon>
    </lineage>
</organism>
<gene>
    <name evidence="4" type="ORF">J2753_001224</name>
</gene>